<evidence type="ECO:0000256" key="1">
    <source>
        <dbReference type="ARBA" id="ARBA00004651"/>
    </source>
</evidence>
<evidence type="ECO:0000256" key="9">
    <source>
        <dbReference type="SAM" id="Phobius"/>
    </source>
</evidence>
<reference evidence="10 11" key="1">
    <citation type="submission" date="2021-03" db="EMBL/GenBank/DDBJ databases">
        <title>Antimicrobial resistance genes in bacteria isolated from Japanese honey, and their potential for conferring macrolide and lincosamide resistance in the American foulbrood pathogen Paenibacillus larvae.</title>
        <authorList>
            <person name="Okamoto M."/>
            <person name="Kumagai M."/>
            <person name="Kanamori H."/>
            <person name="Takamatsu D."/>
        </authorList>
    </citation>
    <scope>NUCLEOTIDE SEQUENCE [LARGE SCALE GENOMIC DNA]</scope>
    <source>
        <strain evidence="10 11">J8TS2</strain>
    </source>
</reference>
<dbReference type="InterPro" id="IPR018093">
    <property type="entry name" value="BCCT_CS"/>
</dbReference>
<keyword evidence="5 9" id="KW-0812">Transmembrane</keyword>
<evidence type="ECO:0000256" key="6">
    <source>
        <dbReference type="ARBA" id="ARBA00022989"/>
    </source>
</evidence>
<dbReference type="Proteomes" id="UP000679950">
    <property type="component" value="Unassembled WGS sequence"/>
</dbReference>
<dbReference type="Pfam" id="PF02028">
    <property type="entry name" value="BCCT"/>
    <property type="match status" value="1"/>
</dbReference>
<evidence type="ECO:0000313" key="11">
    <source>
        <dbReference type="Proteomes" id="UP000679950"/>
    </source>
</evidence>
<gene>
    <name evidence="10" type="primary">opuD</name>
    <name evidence="10" type="ORF">J8TS2_36530</name>
</gene>
<dbReference type="RefSeq" id="WP_212967201.1">
    <property type="nucleotide sequence ID" value="NZ_BORB01000041.1"/>
</dbReference>
<feature type="transmembrane region" description="Helical" evidence="9">
    <location>
        <begin position="256"/>
        <end position="279"/>
    </location>
</feature>
<feature type="transmembrane region" description="Helical" evidence="9">
    <location>
        <begin position="134"/>
        <end position="155"/>
    </location>
</feature>
<keyword evidence="4" id="KW-1003">Cell membrane</keyword>
<keyword evidence="3" id="KW-0813">Transport</keyword>
<feature type="compositionally biased region" description="Basic residues" evidence="8">
    <location>
        <begin position="509"/>
        <end position="519"/>
    </location>
</feature>
<evidence type="ECO:0000256" key="8">
    <source>
        <dbReference type="SAM" id="MobiDB-lite"/>
    </source>
</evidence>
<dbReference type="PANTHER" id="PTHR30047:SF7">
    <property type="entry name" value="HIGH-AFFINITY CHOLINE TRANSPORT PROTEIN"/>
    <property type="match status" value="1"/>
</dbReference>
<feature type="transmembrane region" description="Helical" evidence="9">
    <location>
        <begin position="7"/>
        <end position="25"/>
    </location>
</feature>
<feature type="compositionally biased region" description="Basic and acidic residues" evidence="8">
    <location>
        <begin position="497"/>
        <end position="508"/>
    </location>
</feature>
<comment type="caution">
    <text evidence="10">The sequence shown here is derived from an EMBL/GenBank/DDBJ whole genome shotgun (WGS) entry which is preliminary data.</text>
</comment>
<evidence type="ECO:0000313" key="10">
    <source>
        <dbReference type="EMBL" id="GIN59334.1"/>
    </source>
</evidence>
<name>A0ABQ4KQC3_9BACI</name>
<proteinExistence type="inferred from homology"/>
<dbReference type="PROSITE" id="PS01303">
    <property type="entry name" value="BCCT"/>
    <property type="match status" value="1"/>
</dbReference>
<evidence type="ECO:0000256" key="3">
    <source>
        <dbReference type="ARBA" id="ARBA00022448"/>
    </source>
</evidence>
<comment type="subcellular location">
    <subcellularLocation>
        <location evidence="1">Cell membrane</location>
        <topology evidence="1">Multi-pass membrane protein</topology>
    </subcellularLocation>
</comment>
<evidence type="ECO:0000256" key="4">
    <source>
        <dbReference type="ARBA" id="ARBA00022475"/>
    </source>
</evidence>
<keyword evidence="6 9" id="KW-1133">Transmembrane helix</keyword>
<evidence type="ECO:0000256" key="2">
    <source>
        <dbReference type="ARBA" id="ARBA00005658"/>
    </source>
</evidence>
<evidence type="ECO:0000256" key="5">
    <source>
        <dbReference type="ARBA" id="ARBA00022692"/>
    </source>
</evidence>
<accession>A0ABQ4KQC3</accession>
<feature type="transmembrane region" description="Helical" evidence="9">
    <location>
        <begin position="394"/>
        <end position="417"/>
    </location>
</feature>
<sequence length="519" mass="57279">MKKISNVFWISAAILVIAVIFGVAAPDSFEVMTSNVKDFITTRFGWYYLILVSVIVLFCIFLSFSPVGTIRLGKQDDRPEFSRTSWFAMLFSAGMGIGLVFWGAAEPISHFAINPATAEPGSDEAIKESMRYTFFHWGIHAWAIYAFVGLSLAFFNFRKDRPGLISATLEPILGKYAKGRLAVLVDIIAVVATVIGVSTTLGFGAAQINGGLAYLFDVPISFPIQLIIIAIVTVLFLMSAWSGISKGIKYLSNINMVLAVLLLILVFIIGPSLFILNMFTDTIGLYLQNLIQMSFRIAPLSPGHREWINDWTIFYWAWWISWSPFVGIFIARVSKGRTIREFVIGVLLLPAIVSFIWFAVFGATAMDVQQAGAVDLTQFATEEVLFAVFHEMPFSIVLSIIGIALVAIFFITSADSATFVLGMQTTYGSLTPPNTVKLSWGIISAAMASILLYSGGLDALQNALIIAALPFSFIIILMMLSLYKALAREKKVLGLVRRPREPKPEKKRESHKNKAPNKA</sequence>
<protein>
    <submittedName>
        <fullName evidence="10">Glycine betaine transporter OpuD</fullName>
    </submittedName>
</protein>
<feature type="transmembrane region" description="Helical" evidence="9">
    <location>
        <begin position="45"/>
        <end position="64"/>
    </location>
</feature>
<dbReference type="EMBL" id="BORB01000041">
    <property type="protein sequence ID" value="GIN59334.1"/>
    <property type="molecule type" value="Genomic_DNA"/>
</dbReference>
<keyword evidence="7 9" id="KW-0472">Membrane</keyword>
<feature type="region of interest" description="Disordered" evidence="8">
    <location>
        <begin position="497"/>
        <end position="519"/>
    </location>
</feature>
<dbReference type="InterPro" id="IPR000060">
    <property type="entry name" value="BCCT_transptr"/>
</dbReference>
<dbReference type="NCBIfam" id="TIGR00842">
    <property type="entry name" value="bcct"/>
    <property type="match status" value="1"/>
</dbReference>
<feature type="transmembrane region" description="Helical" evidence="9">
    <location>
        <begin position="181"/>
        <end position="208"/>
    </location>
</feature>
<evidence type="ECO:0000256" key="7">
    <source>
        <dbReference type="ARBA" id="ARBA00023136"/>
    </source>
</evidence>
<feature type="transmembrane region" description="Helical" evidence="9">
    <location>
        <begin position="85"/>
        <end position="105"/>
    </location>
</feature>
<dbReference type="PANTHER" id="PTHR30047">
    <property type="entry name" value="HIGH-AFFINITY CHOLINE TRANSPORT PROTEIN-RELATED"/>
    <property type="match status" value="1"/>
</dbReference>
<comment type="similarity">
    <text evidence="2">Belongs to the BCCT transporter (TC 2.A.15) family.</text>
</comment>
<feature type="transmembrane region" description="Helical" evidence="9">
    <location>
        <begin position="313"/>
        <end position="331"/>
    </location>
</feature>
<organism evidence="10 11">
    <name type="scientific">Lederbergia ruris</name>
    <dbReference type="NCBI Taxonomy" id="217495"/>
    <lineage>
        <taxon>Bacteria</taxon>
        <taxon>Bacillati</taxon>
        <taxon>Bacillota</taxon>
        <taxon>Bacilli</taxon>
        <taxon>Bacillales</taxon>
        <taxon>Bacillaceae</taxon>
        <taxon>Lederbergia</taxon>
    </lineage>
</organism>
<feature type="transmembrane region" description="Helical" evidence="9">
    <location>
        <begin position="463"/>
        <end position="483"/>
    </location>
</feature>
<feature type="transmembrane region" description="Helical" evidence="9">
    <location>
        <begin position="343"/>
        <end position="366"/>
    </location>
</feature>
<feature type="transmembrane region" description="Helical" evidence="9">
    <location>
        <begin position="220"/>
        <end position="244"/>
    </location>
</feature>
<feature type="transmembrane region" description="Helical" evidence="9">
    <location>
        <begin position="438"/>
        <end position="457"/>
    </location>
</feature>
<keyword evidence="11" id="KW-1185">Reference proteome</keyword>